<protein>
    <submittedName>
        <fullName evidence="1">Uncharacterized protein</fullName>
    </submittedName>
</protein>
<reference evidence="2" key="1">
    <citation type="journal article" date="2022" name="Mol. Ecol. Resour.">
        <title>The genomes of chicory, endive, great burdock and yacon provide insights into Asteraceae palaeo-polyploidization history and plant inulin production.</title>
        <authorList>
            <person name="Fan W."/>
            <person name="Wang S."/>
            <person name="Wang H."/>
            <person name="Wang A."/>
            <person name="Jiang F."/>
            <person name="Liu H."/>
            <person name="Zhao H."/>
            <person name="Xu D."/>
            <person name="Zhang Y."/>
        </authorList>
    </citation>
    <scope>NUCLEOTIDE SEQUENCE [LARGE SCALE GENOMIC DNA]</scope>
    <source>
        <strain evidence="2">cv. Yunnan</strain>
    </source>
</reference>
<accession>A0ACB9DE79</accession>
<proteinExistence type="predicted"/>
<gene>
    <name evidence="1" type="ORF">L1987_57650</name>
</gene>
<evidence type="ECO:0000313" key="2">
    <source>
        <dbReference type="Proteomes" id="UP001056120"/>
    </source>
</evidence>
<dbReference type="Proteomes" id="UP001056120">
    <property type="component" value="Linkage Group LG19"/>
</dbReference>
<keyword evidence="2" id="KW-1185">Reference proteome</keyword>
<dbReference type="EMBL" id="CM042036">
    <property type="protein sequence ID" value="KAI3744566.1"/>
    <property type="molecule type" value="Genomic_DNA"/>
</dbReference>
<sequence length="197" mass="22490">MVFFSTNTTYGCFLVYKMPQHFVGETKVKMKLLDDDGGGVDDDDDENDDDGDLMYLSISQSLGPDGVESSINKHKTIKVSRKRNDGWLEVNLTNFLFLLMNSYMQHNKDFDQLWPRLCTSHNEPRDVLDDKSENITEDSFSLEPRYFSNINVLMCPIDDVAPCRELIVEVRHAIDRFLGVVNGSAPPLPVPRRSKHS</sequence>
<name>A0ACB9DE79_9ASTR</name>
<reference evidence="1 2" key="2">
    <citation type="journal article" date="2022" name="Mol. Ecol. Resour.">
        <title>The genomes of chicory, endive, great burdock and yacon provide insights into Asteraceae paleo-polyploidization history and plant inulin production.</title>
        <authorList>
            <person name="Fan W."/>
            <person name="Wang S."/>
            <person name="Wang H."/>
            <person name="Wang A."/>
            <person name="Jiang F."/>
            <person name="Liu H."/>
            <person name="Zhao H."/>
            <person name="Xu D."/>
            <person name="Zhang Y."/>
        </authorList>
    </citation>
    <scope>NUCLEOTIDE SEQUENCE [LARGE SCALE GENOMIC DNA]</scope>
    <source>
        <strain evidence="2">cv. Yunnan</strain>
        <tissue evidence="1">Leaves</tissue>
    </source>
</reference>
<comment type="caution">
    <text evidence="1">The sequence shown here is derived from an EMBL/GenBank/DDBJ whole genome shotgun (WGS) entry which is preliminary data.</text>
</comment>
<evidence type="ECO:0000313" key="1">
    <source>
        <dbReference type="EMBL" id="KAI3744566.1"/>
    </source>
</evidence>
<organism evidence="1 2">
    <name type="scientific">Smallanthus sonchifolius</name>
    <dbReference type="NCBI Taxonomy" id="185202"/>
    <lineage>
        <taxon>Eukaryota</taxon>
        <taxon>Viridiplantae</taxon>
        <taxon>Streptophyta</taxon>
        <taxon>Embryophyta</taxon>
        <taxon>Tracheophyta</taxon>
        <taxon>Spermatophyta</taxon>
        <taxon>Magnoliopsida</taxon>
        <taxon>eudicotyledons</taxon>
        <taxon>Gunneridae</taxon>
        <taxon>Pentapetalae</taxon>
        <taxon>asterids</taxon>
        <taxon>campanulids</taxon>
        <taxon>Asterales</taxon>
        <taxon>Asteraceae</taxon>
        <taxon>Asteroideae</taxon>
        <taxon>Heliantheae alliance</taxon>
        <taxon>Millerieae</taxon>
        <taxon>Smallanthus</taxon>
    </lineage>
</organism>